<keyword evidence="2" id="KW-1185">Reference proteome</keyword>
<gene>
    <name evidence="1" type="ORF">CLV40_11859</name>
</gene>
<dbReference type="Proteomes" id="UP000239203">
    <property type="component" value="Unassembled WGS sequence"/>
</dbReference>
<comment type="caution">
    <text evidence="1">The sequence shown here is derived from an EMBL/GenBank/DDBJ whole genome shotgun (WGS) entry which is preliminary data.</text>
</comment>
<dbReference type="InterPro" id="IPR012349">
    <property type="entry name" value="Split_barrel_FMN-bd"/>
</dbReference>
<dbReference type="RefSeq" id="WP_104481747.1">
    <property type="nucleotide sequence ID" value="NZ_CP154825.1"/>
</dbReference>
<dbReference type="GO" id="GO:0016491">
    <property type="term" value="F:oxidoreductase activity"/>
    <property type="evidence" value="ECO:0007669"/>
    <property type="project" value="InterPro"/>
</dbReference>
<evidence type="ECO:0000313" key="1">
    <source>
        <dbReference type="EMBL" id="PPK64669.1"/>
    </source>
</evidence>
<dbReference type="AlphaFoldDB" id="A0A2S6GHI1"/>
<sequence length="150" mass="16950">MSTQAHYKRPGRVEVNTFHRLVRFLVRHGVSLWGARVLSVRGRKSGELRSNPVNLLTLDGAEYLVAPRGHTEWVRNLRVAGEGELRVGKRVDRFTAVELPDADKVPVLRAYLKRWGWEVGMFFDGLDAKSPDEELLAAAAKFPVFRVALT</sequence>
<dbReference type="InterPro" id="IPR004378">
    <property type="entry name" value="F420H2_quin_Rdtase"/>
</dbReference>
<name>A0A2S6GHI1_9PSEU</name>
<dbReference type="Pfam" id="PF04075">
    <property type="entry name" value="F420H2_quin_red"/>
    <property type="match status" value="1"/>
</dbReference>
<dbReference type="Gene3D" id="2.30.110.10">
    <property type="entry name" value="Electron Transport, Fmn-binding Protein, Chain A"/>
    <property type="match status" value="1"/>
</dbReference>
<dbReference type="NCBIfam" id="TIGR00026">
    <property type="entry name" value="hi_GC_TIGR00026"/>
    <property type="match status" value="1"/>
</dbReference>
<organism evidence="1 2">
    <name type="scientific">Actinokineospora auranticolor</name>
    <dbReference type="NCBI Taxonomy" id="155976"/>
    <lineage>
        <taxon>Bacteria</taxon>
        <taxon>Bacillati</taxon>
        <taxon>Actinomycetota</taxon>
        <taxon>Actinomycetes</taxon>
        <taxon>Pseudonocardiales</taxon>
        <taxon>Pseudonocardiaceae</taxon>
        <taxon>Actinokineospora</taxon>
    </lineage>
</organism>
<accession>A0A2S6GHI1</accession>
<proteinExistence type="predicted"/>
<dbReference type="OrthoDB" id="5186446at2"/>
<protein>
    <submittedName>
        <fullName evidence="1">Deazaflavin-dependent oxidoreductase (Nitroreductase family)</fullName>
    </submittedName>
</protein>
<reference evidence="1 2" key="1">
    <citation type="submission" date="2018-02" db="EMBL/GenBank/DDBJ databases">
        <title>Genomic Encyclopedia of Archaeal and Bacterial Type Strains, Phase II (KMG-II): from individual species to whole genera.</title>
        <authorList>
            <person name="Goeker M."/>
        </authorList>
    </citation>
    <scope>NUCLEOTIDE SEQUENCE [LARGE SCALE GENOMIC DNA]</scope>
    <source>
        <strain evidence="1 2">YU 961-1</strain>
    </source>
</reference>
<evidence type="ECO:0000313" key="2">
    <source>
        <dbReference type="Proteomes" id="UP000239203"/>
    </source>
</evidence>
<dbReference type="EMBL" id="PTIX01000018">
    <property type="protein sequence ID" value="PPK64669.1"/>
    <property type="molecule type" value="Genomic_DNA"/>
</dbReference>